<dbReference type="EMBL" id="CP147247">
    <property type="protein sequence ID" value="WYJ89123.1"/>
    <property type="molecule type" value="Genomic_DNA"/>
</dbReference>
<dbReference type="InterPro" id="IPR014718">
    <property type="entry name" value="GH-type_carb-bd"/>
</dbReference>
<dbReference type="RefSeq" id="WP_086347963.1">
    <property type="nucleotide sequence ID" value="NZ_CP147247.1"/>
</dbReference>
<dbReference type="PANTHER" id="PTHR38481">
    <property type="entry name" value="HYALURONATE LYASE"/>
    <property type="match status" value="1"/>
</dbReference>
<dbReference type="GO" id="GO:0005975">
    <property type="term" value="P:carbohydrate metabolic process"/>
    <property type="evidence" value="ECO:0007669"/>
    <property type="project" value="InterPro"/>
</dbReference>
<dbReference type="EMBL" id="NGMM01000001">
    <property type="protein sequence ID" value="OTP19052.1"/>
    <property type="molecule type" value="Genomic_DNA"/>
</dbReference>
<dbReference type="CDD" id="cd01083">
    <property type="entry name" value="GAG_Lyase"/>
    <property type="match status" value="1"/>
</dbReference>
<reference evidence="10" key="2">
    <citation type="submission" date="2017-05" db="EMBL/GenBank/DDBJ databases">
        <authorList>
            <consortium name="The Broad Institute Genomics Platform"/>
            <consortium name="The Broad Institute Genomic Center for Infectious Diseases"/>
            <person name="Earl A."/>
            <person name="Manson A."/>
            <person name="Schwartman J."/>
            <person name="Gilmore M."/>
            <person name="Abouelleil A."/>
            <person name="Cao P."/>
            <person name="Chapman S."/>
            <person name="Cusick C."/>
            <person name="Shea T."/>
            <person name="Young S."/>
            <person name="Neafsey D."/>
            <person name="Nusbaum C."/>
            <person name="Birren B."/>
        </authorList>
    </citation>
    <scope>NUCLEOTIDE SEQUENCE</scope>
    <source>
        <strain evidence="10">9E7_DIV0242</strain>
    </source>
</reference>
<feature type="domain" description="Polysaccharide lyase family 8 C-terminal" evidence="7">
    <location>
        <begin position="718"/>
        <end position="782"/>
    </location>
</feature>
<dbReference type="GO" id="GO:0016837">
    <property type="term" value="F:carbon-oxygen lyase activity, acting on polysaccharides"/>
    <property type="evidence" value="ECO:0007669"/>
    <property type="project" value="UniProtKB-ARBA"/>
</dbReference>
<dbReference type="InterPro" id="IPR011013">
    <property type="entry name" value="Gal_mutarotase_sf_dom"/>
</dbReference>
<evidence type="ECO:0000256" key="4">
    <source>
        <dbReference type="PIRSR" id="PIRSR638970-1"/>
    </source>
</evidence>
<evidence type="ECO:0000313" key="11">
    <source>
        <dbReference type="Proteomes" id="UP000195141"/>
    </source>
</evidence>
<dbReference type="InterPro" id="IPR003159">
    <property type="entry name" value="Lyase_8_central_dom"/>
</dbReference>
<feature type="active site" evidence="4">
    <location>
        <position position="354"/>
    </location>
</feature>
<reference evidence="9" key="1">
    <citation type="submission" date="2017-05" db="EMBL/GenBank/DDBJ databases">
        <title>The Genome Sequence of Enterococcus sp. 9E7_DIV0242.</title>
        <authorList>
            <consortium name="The Broad Institute Genomics Platform"/>
            <consortium name="The Broad Institute Genomic Center for Infectious Diseases"/>
            <person name="Earl A."/>
            <person name="Manson A."/>
            <person name="Schwartman J."/>
            <person name="Gilmore M."/>
            <person name="Abouelleil A."/>
            <person name="Cao P."/>
            <person name="Chapman S."/>
            <person name="Cusick C."/>
            <person name="Shea T."/>
            <person name="Young S."/>
            <person name="Neafsey D."/>
            <person name="Nusbaum C."/>
            <person name="Birren B."/>
        </authorList>
    </citation>
    <scope>NUCLEOTIDE SEQUENCE [LARGE SCALE GENOMIC DNA]</scope>
    <source>
        <strain evidence="9">9E7_DIV0242</strain>
    </source>
</reference>
<dbReference type="SUPFAM" id="SSF48230">
    <property type="entry name" value="Chondroitin AC/alginate lyase"/>
    <property type="match status" value="1"/>
</dbReference>
<dbReference type="GO" id="GO:0030246">
    <property type="term" value="F:carbohydrate binding"/>
    <property type="evidence" value="ECO:0007669"/>
    <property type="project" value="InterPro"/>
</dbReference>
<dbReference type="Pfam" id="PF02884">
    <property type="entry name" value="Lyase_8_C"/>
    <property type="match status" value="1"/>
</dbReference>
<dbReference type="InterPro" id="IPR012970">
    <property type="entry name" value="Lyase_8_alpha_N"/>
</dbReference>
<dbReference type="AlphaFoldDB" id="A0A242KD22"/>
<dbReference type="SUPFAM" id="SSF49863">
    <property type="entry name" value="Hyaluronate lyase-like, C-terminal domain"/>
    <property type="match status" value="1"/>
</dbReference>
<feature type="domain" description="Polysaccharide lyase family 8 central" evidence="6">
    <location>
        <begin position="438"/>
        <end position="704"/>
    </location>
</feature>
<feature type="active site" evidence="4">
    <location>
        <position position="291"/>
    </location>
</feature>
<organism evidence="9">
    <name type="scientific">Candidatus Enterococcus clewellii</name>
    <dbReference type="NCBI Taxonomy" id="1834193"/>
    <lineage>
        <taxon>Bacteria</taxon>
        <taxon>Bacillati</taxon>
        <taxon>Bacillota</taxon>
        <taxon>Bacilli</taxon>
        <taxon>Lactobacillales</taxon>
        <taxon>Enterococcaceae</taxon>
        <taxon>Enterococcus</taxon>
    </lineage>
</organism>
<dbReference type="Gene3D" id="2.60.220.10">
    <property type="entry name" value="Polysaccharide lyase family 8-like, C-terminal"/>
    <property type="match status" value="1"/>
</dbReference>
<feature type="chain" id="PRO_5038620020" evidence="5">
    <location>
        <begin position="21"/>
        <end position="827"/>
    </location>
</feature>
<evidence type="ECO:0000259" key="7">
    <source>
        <dbReference type="Pfam" id="PF02884"/>
    </source>
</evidence>
<dbReference type="Pfam" id="PF08124">
    <property type="entry name" value="Lyase_8_N"/>
    <property type="match status" value="1"/>
</dbReference>
<keyword evidence="11" id="KW-1185">Reference proteome</keyword>
<feature type="domain" description="Polysaccharide lyase 8 N-terminal alpha-helical" evidence="8">
    <location>
        <begin position="64"/>
        <end position="395"/>
    </location>
</feature>
<dbReference type="GO" id="GO:0005576">
    <property type="term" value="C:extracellular region"/>
    <property type="evidence" value="ECO:0007669"/>
    <property type="project" value="InterPro"/>
</dbReference>
<evidence type="ECO:0000313" key="9">
    <source>
        <dbReference type="EMBL" id="OTP19052.1"/>
    </source>
</evidence>
<evidence type="ECO:0000256" key="2">
    <source>
        <dbReference type="ARBA" id="ARBA00022729"/>
    </source>
</evidence>
<dbReference type="Pfam" id="PF02278">
    <property type="entry name" value="Lyase_8"/>
    <property type="match status" value="1"/>
</dbReference>
<dbReference type="InterPro" id="IPR004103">
    <property type="entry name" value="Lyase_8_C"/>
</dbReference>
<name>A0A242KD22_9ENTE</name>
<reference evidence="10" key="3">
    <citation type="submission" date="2024-03" db="EMBL/GenBank/DDBJ databases">
        <title>The Genome Sequence of Enterococcus sp. DIV0242b.</title>
        <authorList>
            <consortium name="The Broad Institute Genomics Platform"/>
            <consortium name="The Broad Institute Microbial Omics Core"/>
            <consortium name="The Broad Institute Genomic Center for Infectious Diseases"/>
            <person name="Earl A."/>
            <person name="Manson A."/>
            <person name="Gilmore M."/>
            <person name="Schwartman J."/>
            <person name="Shea T."/>
            <person name="Abouelleil A."/>
            <person name="Cao P."/>
            <person name="Chapman S."/>
            <person name="Cusick C."/>
            <person name="Young S."/>
            <person name="Neafsey D."/>
            <person name="Nusbaum C."/>
            <person name="Birren B."/>
        </authorList>
    </citation>
    <scope>NUCLEOTIDE SEQUENCE</scope>
    <source>
        <strain evidence="10">9E7_DIV0242</strain>
    </source>
</reference>
<protein>
    <submittedName>
        <fullName evidence="10">Hyaluronate lyase</fullName>
    </submittedName>
</protein>
<keyword evidence="2 5" id="KW-0732">Signal</keyword>
<accession>A0A242KD22</accession>
<evidence type="ECO:0000259" key="6">
    <source>
        <dbReference type="Pfam" id="PF02278"/>
    </source>
</evidence>
<comment type="similarity">
    <text evidence="1">Belongs to the polysaccharide lyase 8 family.</text>
</comment>
<dbReference type="InterPro" id="IPR038970">
    <property type="entry name" value="Lyase_8"/>
</dbReference>
<feature type="active site" evidence="4">
    <location>
        <position position="300"/>
    </location>
</feature>
<dbReference type="OrthoDB" id="6636047at2"/>
<evidence type="ECO:0000259" key="8">
    <source>
        <dbReference type="Pfam" id="PF08124"/>
    </source>
</evidence>
<dbReference type="Gene3D" id="1.50.10.100">
    <property type="entry name" value="Chondroitin AC/alginate lyase"/>
    <property type="match status" value="1"/>
</dbReference>
<feature type="signal peptide" evidence="5">
    <location>
        <begin position="1"/>
        <end position="20"/>
    </location>
</feature>
<dbReference type="InterPro" id="IPR008929">
    <property type="entry name" value="Chondroitin_lyas"/>
</dbReference>
<sequence length="827" mass="91556">MTTGYKSAILFIGCSILAGAALSNGTVVSAEETFDYPIQVNAEQIMDQTYQEGASSYQELQQKWRAQLVSDQYDEGTPEIVNYVQTLSSAAEDLYQKMDKSPDRTYLWPLEAGNTASADLTTQFTKLQKLALAYGTKGTSFYEDATVLSAIEEGLDFMVTKKGYDGKKYHGNWWDWQIGVPQKFTSILMVLGDELSAGKMQTYTEAISGYVPDPFKQLYTKPQGVFIDLAFIPNFVTSGANRTDLAQTVLGLGILQQDAAKIRQASESIVDVFELVTKGDGFYADGSFIQHNTIPYTGSYGNVLVKGVGQILSITQDSEFEMAPEVIQAFVENVERAFLPLIYQGEMLPGVNGRSISRAPSKTKTGYGSTTMYNLLIVAKFAPQESQKKLKEAVKYWMNENPAYYLTNTRDYNDLLMTLSLFEDSSVIGNQLPFVGTKLYASMDRFVQRTSSYMASLSMYSNRVSSFEAGNKENKRGWHTADGMLYLYNDDEVQFNQAYWPTVDPYRLPGTTVDTVSLQDEISAFTTVTSKEKWVGGVALDDQAVIGMALNKAGTKNNGQVLPMNLQGKKSWFVLDGQIVALGAGITGNTTASIETVVDNRLLNEAYEYQVLSNVGAITEPIEKSRKEWLLLNSDHATASIGYYFPNEEMVDVVSETRTGTYREINEAFPSNDVYTGEYRKFLINHGSQPSGATYAYVVLPGIDEAQLKTYAEEKPVKILENSANIQAVTLKEQGYTGINIWKADGGTVAGISSDKPVSLVKQEVGVKKAYVLSEPTQSNVKMQIKLPKDYAEILTMSEGITYDSSQDIFTIDFLNRNGDSKQIVVE</sequence>
<dbReference type="Proteomes" id="UP000195141">
    <property type="component" value="Chromosome"/>
</dbReference>
<proteinExistence type="inferred from homology"/>
<dbReference type="PANTHER" id="PTHR38481:SF1">
    <property type="entry name" value="HYALURONATE LYASE"/>
    <property type="match status" value="1"/>
</dbReference>
<evidence type="ECO:0000256" key="3">
    <source>
        <dbReference type="ARBA" id="ARBA00023239"/>
    </source>
</evidence>
<gene>
    <name evidence="10" type="ORF">A5888_000842</name>
    <name evidence="9" type="ORF">A5888_000866</name>
</gene>
<dbReference type="InterPro" id="IPR011071">
    <property type="entry name" value="Lyase_8-like_C"/>
</dbReference>
<dbReference type="Gene3D" id="2.70.98.10">
    <property type="match status" value="1"/>
</dbReference>
<keyword evidence="3 10" id="KW-0456">Lyase</keyword>
<dbReference type="SUPFAM" id="SSF74650">
    <property type="entry name" value="Galactose mutarotase-like"/>
    <property type="match status" value="1"/>
</dbReference>
<evidence type="ECO:0000256" key="1">
    <source>
        <dbReference type="ARBA" id="ARBA00006699"/>
    </source>
</evidence>
<evidence type="ECO:0000313" key="10">
    <source>
        <dbReference type="EMBL" id="WYJ89123.1"/>
    </source>
</evidence>
<evidence type="ECO:0000256" key="5">
    <source>
        <dbReference type="SAM" id="SignalP"/>
    </source>
</evidence>